<dbReference type="AlphaFoldDB" id="A0A5D2I6Q2"/>
<dbReference type="Proteomes" id="UP000322667">
    <property type="component" value="Chromosome D12"/>
</dbReference>
<evidence type="ECO:0000313" key="3">
    <source>
        <dbReference type="Proteomes" id="UP000322667"/>
    </source>
</evidence>
<proteinExistence type="predicted"/>
<keyword evidence="1" id="KW-0472">Membrane</keyword>
<dbReference type="EMBL" id="CM017634">
    <property type="protein sequence ID" value="TYH37992.1"/>
    <property type="molecule type" value="Genomic_DNA"/>
</dbReference>
<sequence>MSSLSCILAKAFFIFVLKLSFFLLPINHREPPSFGSSPSLLFYFFYCCVLINTSPPPYHPHHHVPPITTIPPRNHLVLPLFTIFHFALPFLYIISLFSLFSFLFISFLFF</sequence>
<organism evidence="2 3">
    <name type="scientific">Gossypium tomentosum</name>
    <name type="common">Hawaiian cotton</name>
    <name type="synonym">Gossypium sandvicense</name>
    <dbReference type="NCBI Taxonomy" id="34277"/>
    <lineage>
        <taxon>Eukaryota</taxon>
        <taxon>Viridiplantae</taxon>
        <taxon>Streptophyta</taxon>
        <taxon>Embryophyta</taxon>
        <taxon>Tracheophyta</taxon>
        <taxon>Spermatophyta</taxon>
        <taxon>Magnoliopsida</taxon>
        <taxon>eudicotyledons</taxon>
        <taxon>Gunneridae</taxon>
        <taxon>Pentapetalae</taxon>
        <taxon>rosids</taxon>
        <taxon>malvids</taxon>
        <taxon>Malvales</taxon>
        <taxon>Malvaceae</taxon>
        <taxon>Malvoideae</taxon>
        <taxon>Gossypium</taxon>
    </lineage>
</organism>
<feature type="transmembrane region" description="Helical" evidence="1">
    <location>
        <begin position="76"/>
        <end position="109"/>
    </location>
</feature>
<evidence type="ECO:0000256" key="1">
    <source>
        <dbReference type="SAM" id="Phobius"/>
    </source>
</evidence>
<protein>
    <submittedName>
        <fullName evidence="2">Uncharacterized protein</fullName>
    </submittedName>
</protein>
<keyword evidence="3" id="KW-1185">Reference proteome</keyword>
<accession>A0A5D2I6Q2</accession>
<name>A0A5D2I6Q2_GOSTO</name>
<reference evidence="2 3" key="1">
    <citation type="submission" date="2019-07" db="EMBL/GenBank/DDBJ databases">
        <title>WGS assembly of Gossypium tomentosum.</title>
        <authorList>
            <person name="Chen Z.J."/>
            <person name="Sreedasyam A."/>
            <person name="Ando A."/>
            <person name="Song Q."/>
            <person name="De L."/>
            <person name="Hulse-Kemp A."/>
            <person name="Ding M."/>
            <person name="Ye W."/>
            <person name="Kirkbride R."/>
            <person name="Jenkins J."/>
            <person name="Plott C."/>
            <person name="Lovell J."/>
            <person name="Lin Y.-M."/>
            <person name="Vaughn R."/>
            <person name="Liu B."/>
            <person name="Li W."/>
            <person name="Simpson S."/>
            <person name="Scheffler B."/>
            <person name="Saski C."/>
            <person name="Grover C."/>
            <person name="Hu G."/>
            <person name="Conover J."/>
            <person name="Carlson J."/>
            <person name="Shu S."/>
            <person name="Boston L."/>
            <person name="Williams M."/>
            <person name="Peterson D."/>
            <person name="Mcgee K."/>
            <person name="Jones D."/>
            <person name="Wendel J."/>
            <person name="Stelly D."/>
            <person name="Grimwood J."/>
            <person name="Schmutz J."/>
        </authorList>
    </citation>
    <scope>NUCLEOTIDE SEQUENCE [LARGE SCALE GENOMIC DNA]</scope>
    <source>
        <strain evidence="2">7179.01</strain>
    </source>
</reference>
<feature type="transmembrane region" description="Helical" evidence="1">
    <location>
        <begin position="7"/>
        <end position="26"/>
    </location>
</feature>
<feature type="transmembrane region" description="Helical" evidence="1">
    <location>
        <begin position="38"/>
        <end position="55"/>
    </location>
</feature>
<gene>
    <name evidence="2" type="ORF">ES332_D12G079400v1</name>
</gene>
<evidence type="ECO:0000313" key="2">
    <source>
        <dbReference type="EMBL" id="TYH37992.1"/>
    </source>
</evidence>
<keyword evidence="1" id="KW-0812">Transmembrane</keyword>
<keyword evidence="1" id="KW-1133">Transmembrane helix</keyword>